<gene>
    <name evidence="1" type="ORF">HSX42_11730</name>
</gene>
<sequence>MKYQWFYDAVIIPPGTPSTYEEMRKTALKQTLCQKHDFSCDDGEFLFLVKNIRTTCQG</sequence>
<proteinExistence type="predicted"/>
<keyword evidence="2" id="KW-1185">Reference proteome</keyword>
<evidence type="ECO:0000313" key="1">
    <source>
        <dbReference type="EMBL" id="WMV74957.1"/>
    </source>
</evidence>
<name>A0ABY9QA12_GEOTD</name>
<accession>A0ABY9QA12</accession>
<protein>
    <submittedName>
        <fullName evidence="1">Uncharacterized protein</fullName>
    </submittedName>
</protein>
<dbReference type="Proteomes" id="UP001297580">
    <property type="component" value="Chromosome"/>
</dbReference>
<dbReference type="RefSeq" id="WP_311088129.1">
    <property type="nucleotide sequence ID" value="NZ_CP133461.1"/>
</dbReference>
<reference evidence="1 2" key="1">
    <citation type="submission" date="2023-08" db="EMBL/GenBank/DDBJ databases">
        <title>Complete genome sequence of Geobacillus thermodenitrificans K1041, a genetically tractable strain representative of the genus Geobacillus.</title>
        <authorList>
            <person name="Kani S."/>
            <person name="Suzuki H."/>
        </authorList>
    </citation>
    <scope>NUCLEOTIDE SEQUENCE [LARGE SCALE GENOMIC DNA]</scope>
    <source>
        <strain evidence="1 2">K1041</strain>
    </source>
</reference>
<evidence type="ECO:0000313" key="2">
    <source>
        <dbReference type="Proteomes" id="UP001297580"/>
    </source>
</evidence>
<organism evidence="1 2">
    <name type="scientific">Geobacillus thermodenitrificans</name>
    <dbReference type="NCBI Taxonomy" id="33940"/>
    <lineage>
        <taxon>Bacteria</taxon>
        <taxon>Bacillati</taxon>
        <taxon>Bacillota</taxon>
        <taxon>Bacilli</taxon>
        <taxon>Bacillales</taxon>
        <taxon>Anoxybacillaceae</taxon>
        <taxon>Geobacillus</taxon>
    </lineage>
</organism>
<dbReference type="EMBL" id="CP133461">
    <property type="protein sequence ID" value="WMV74957.1"/>
    <property type="molecule type" value="Genomic_DNA"/>
</dbReference>